<organism evidence="1 2">
    <name type="scientific">Gigaspora margarita</name>
    <dbReference type="NCBI Taxonomy" id="4874"/>
    <lineage>
        <taxon>Eukaryota</taxon>
        <taxon>Fungi</taxon>
        <taxon>Fungi incertae sedis</taxon>
        <taxon>Mucoromycota</taxon>
        <taxon>Glomeromycotina</taxon>
        <taxon>Glomeromycetes</taxon>
        <taxon>Diversisporales</taxon>
        <taxon>Gigasporaceae</taxon>
        <taxon>Gigaspora</taxon>
    </lineage>
</organism>
<reference evidence="1 2" key="1">
    <citation type="submission" date="2021-06" db="EMBL/GenBank/DDBJ databases">
        <authorList>
            <person name="Kallberg Y."/>
            <person name="Tangrot J."/>
            <person name="Rosling A."/>
        </authorList>
    </citation>
    <scope>NUCLEOTIDE SEQUENCE [LARGE SCALE GENOMIC DNA]</scope>
    <source>
        <strain evidence="1 2">120-4 pot B 10/14</strain>
    </source>
</reference>
<sequence>CNLQAREQSCKVALKTLNALKEKFFNSYVRGPQNELITLKAI</sequence>
<dbReference type="EMBL" id="CAJVQB010012450">
    <property type="protein sequence ID" value="CAG8755566.1"/>
    <property type="molecule type" value="Genomic_DNA"/>
</dbReference>
<accession>A0ABN7VBX8</accession>
<feature type="non-terminal residue" evidence="1">
    <location>
        <position position="1"/>
    </location>
</feature>
<keyword evidence="2" id="KW-1185">Reference proteome</keyword>
<dbReference type="Proteomes" id="UP000789901">
    <property type="component" value="Unassembled WGS sequence"/>
</dbReference>
<evidence type="ECO:0000313" key="2">
    <source>
        <dbReference type="Proteomes" id="UP000789901"/>
    </source>
</evidence>
<comment type="caution">
    <text evidence="1">The sequence shown here is derived from an EMBL/GenBank/DDBJ whole genome shotgun (WGS) entry which is preliminary data.</text>
</comment>
<protein>
    <submittedName>
        <fullName evidence="1">27718_t:CDS:1</fullName>
    </submittedName>
</protein>
<name>A0ABN7VBX8_GIGMA</name>
<proteinExistence type="predicted"/>
<gene>
    <name evidence="1" type="ORF">GMARGA_LOCUS16868</name>
</gene>
<evidence type="ECO:0000313" key="1">
    <source>
        <dbReference type="EMBL" id="CAG8755566.1"/>
    </source>
</evidence>